<dbReference type="Proteomes" id="UP000225215">
    <property type="component" value="Segment"/>
</dbReference>
<accession>A0A219YCI4</accession>
<proteinExistence type="predicted"/>
<dbReference type="EMBL" id="KY290955">
    <property type="protein sequence ID" value="APU01708.1"/>
    <property type="molecule type" value="Genomic_DNA"/>
</dbReference>
<reference evidence="1 2" key="1">
    <citation type="journal article" date="2017" name="Sci. Rep.">
        <title>Characterization and diversity of phages infecting Aeromonas salmonicida subsp. salmonicida.</title>
        <authorList>
            <person name="Vincent A.T."/>
            <person name="Paquet V.E."/>
            <person name="Bernatchez A."/>
            <person name="Tremblay D.M."/>
            <person name="Moineau S."/>
            <person name="Charette S.J."/>
        </authorList>
    </citation>
    <scope>NUCLEOTIDE SEQUENCE [LARGE SCALE GENOMIC DNA]</scope>
</reference>
<sequence length="80" mass="9223">MKPFVDMDVCNMYRFPAPSVDGLPLGEVVDYLGILGAPNRMGKSDIIGQMYRELKNKHKDLKFVTVLNEYYDTEYQEVKS</sequence>
<protein>
    <submittedName>
        <fullName evidence="1">Uncharacterized protein</fullName>
    </submittedName>
</protein>
<evidence type="ECO:0000313" key="1">
    <source>
        <dbReference type="EMBL" id="APU01708.1"/>
    </source>
</evidence>
<name>A0A219YCI4_9CAUD</name>
<organism evidence="1 2">
    <name type="scientific">Aeromonas phage 65.2</name>
    <dbReference type="NCBI Taxonomy" id="1932896"/>
    <lineage>
        <taxon>Viruses</taxon>
        <taxon>Duplodnaviria</taxon>
        <taxon>Heunggongvirae</taxon>
        <taxon>Uroviricota</taxon>
        <taxon>Caudoviricetes</taxon>
        <taxon>Pantevenvirales</taxon>
        <taxon>Straboviridae</taxon>
        <taxon>Emmerichvirinae</taxon>
        <taxon>Ishigurovirus</taxon>
        <taxon>Ishigurovirus osborne</taxon>
    </lineage>
</organism>
<evidence type="ECO:0000313" key="2">
    <source>
        <dbReference type="Proteomes" id="UP000225215"/>
    </source>
</evidence>